<feature type="modified residue" description="4-aspartylphosphate" evidence="1">
    <location>
        <position position="64"/>
    </location>
</feature>
<proteinExistence type="predicted"/>
<evidence type="ECO:0000256" key="1">
    <source>
        <dbReference type="PROSITE-ProRule" id="PRU00169"/>
    </source>
</evidence>
<dbReference type="SUPFAM" id="SSF52172">
    <property type="entry name" value="CheY-like"/>
    <property type="match status" value="1"/>
</dbReference>
<protein>
    <recommendedName>
        <fullName evidence="2">Response regulatory domain-containing protein</fullName>
    </recommendedName>
</protein>
<keyword evidence="1" id="KW-0597">Phosphoprotein</keyword>
<sequence>MTGHDVTTRWATMIKVLLIEDDTQIVEARRLSLERLDYSVAAVATAPGDELPAILDGVDAVVLDIGLPGTDGFSACGTIRAISDVPIVRGFGYRVVP</sequence>
<name>A0AA97GTM3_9ACTN</name>
<gene>
    <name evidence="3" type="ORF">MP11Mi_13010</name>
</gene>
<dbReference type="GO" id="GO:0000160">
    <property type="term" value="P:phosphorelay signal transduction system"/>
    <property type="evidence" value="ECO:0007669"/>
    <property type="project" value="InterPro"/>
</dbReference>
<dbReference type="AlphaFoldDB" id="A0AA97GTM3"/>
<accession>A0AA97GTM3</accession>
<dbReference type="Pfam" id="PF00072">
    <property type="entry name" value="Response_reg"/>
    <property type="match status" value="1"/>
</dbReference>
<dbReference type="InterPro" id="IPR001789">
    <property type="entry name" value="Sig_transdc_resp-reg_receiver"/>
</dbReference>
<dbReference type="InterPro" id="IPR011006">
    <property type="entry name" value="CheY-like_superfamily"/>
</dbReference>
<organism evidence="3">
    <name type="scientific">Gordonia sp. MP11Mi</name>
    <dbReference type="NCBI Taxonomy" id="3022769"/>
    <lineage>
        <taxon>Bacteria</taxon>
        <taxon>Bacillati</taxon>
        <taxon>Actinomycetota</taxon>
        <taxon>Actinomycetes</taxon>
        <taxon>Mycobacteriales</taxon>
        <taxon>Gordoniaceae</taxon>
        <taxon>Gordonia</taxon>
    </lineage>
</organism>
<evidence type="ECO:0000313" key="3">
    <source>
        <dbReference type="EMBL" id="WOC12218.1"/>
    </source>
</evidence>
<dbReference type="EMBL" id="CP128986">
    <property type="protein sequence ID" value="WOC12218.1"/>
    <property type="molecule type" value="Genomic_DNA"/>
</dbReference>
<feature type="domain" description="Response regulatory" evidence="2">
    <location>
        <begin position="15"/>
        <end position="97"/>
    </location>
</feature>
<dbReference type="PROSITE" id="PS50110">
    <property type="entry name" value="RESPONSE_REGULATORY"/>
    <property type="match status" value="1"/>
</dbReference>
<dbReference type="Gene3D" id="3.40.50.2300">
    <property type="match status" value="1"/>
</dbReference>
<reference evidence="3" key="1">
    <citation type="submission" date="2023-06" db="EMBL/GenBank/DDBJ databases">
        <title>Gordonia sp. nov. and Pseudochrobactrum sp. nov., two species isolated from the burying beetle Nicrophorus vespilloides.</title>
        <authorList>
            <person name="Poehlein A."/>
            <person name="Guzman J."/>
            <person name="Daniel R."/>
            <person name="Vilcinskas A."/>
        </authorList>
    </citation>
    <scope>NUCLEOTIDE SEQUENCE</scope>
    <source>
        <strain evidence="3">MP11Mi</strain>
    </source>
</reference>
<evidence type="ECO:0000259" key="2">
    <source>
        <dbReference type="PROSITE" id="PS50110"/>
    </source>
</evidence>